<dbReference type="AlphaFoldDB" id="A0A9E8ZCB7"/>
<keyword evidence="2" id="KW-1185">Reference proteome</keyword>
<dbReference type="EMBL" id="CP113797">
    <property type="protein sequence ID" value="WAL60639.1"/>
    <property type="molecule type" value="Genomic_DNA"/>
</dbReference>
<organism evidence="1 2">
    <name type="scientific">Thermocoleostomius sinensis A174</name>
    <dbReference type="NCBI Taxonomy" id="2016057"/>
    <lineage>
        <taxon>Bacteria</taxon>
        <taxon>Bacillati</taxon>
        <taxon>Cyanobacteriota</taxon>
        <taxon>Cyanophyceae</taxon>
        <taxon>Oculatellales</taxon>
        <taxon>Oculatellaceae</taxon>
        <taxon>Thermocoleostomius</taxon>
    </lineage>
</organism>
<evidence type="ECO:0000313" key="1">
    <source>
        <dbReference type="EMBL" id="WAL60639.1"/>
    </source>
</evidence>
<dbReference type="RefSeq" id="WP_268610599.1">
    <property type="nucleotide sequence ID" value="NZ_CP113797.1"/>
</dbReference>
<name>A0A9E8ZCB7_9CYAN</name>
<reference evidence="1" key="1">
    <citation type="submission" date="2022-12" db="EMBL/GenBank/DDBJ databases">
        <title>Polyphasic identification of a Novel Hot-Spring Cyanobacterium Ocullathermofonsia sinensis gen nov. sp. nov. and Genomic Insights on its Adaptations to the Thermal Habitat.</title>
        <authorList>
            <person name="Daroch M."/>
            <person name="Tang J."/>
            <person name="Jiang Y."/>
        </authorList>
    </citation>
    <scope>NUCLEOTIDE SEQUENCE</scope>
    <source>
        <strain evidence="1">PKUAC-SCTA174</strain>
    </source>
</reference>
<dbReference type="KEGG" id="tsin:OXH18_01180"/>
<sequence length="89" mass="10378">MITKELDRETEQLLAEILEQENITSDELLRVLIRDRWLSLRQQSVDLPIRTGESLYRPASISTVATATSLRPKNGKQVISEFLKRKRFH</sequence>
<accession>A0A9E8ZCB7</accession>
<evidence type="ECO:0000313" key="2">
    <source>
        <dbReference type="Proteomes" id="UP001163152"/>
    </source>
</evidence>
<protein>
    <submittedName>
        <fullName evidence="1">Uncharacterized protein</fullName>
    </submittedName>
</protein>
<gene>
    <name evidence="1" type="ORF">OXH18_01180</name>
</gene>
<dbReference type="Proteomes" id="UP001163152">
    <property type="component" value="Chromosome"/>
</dbReference>
<proteinExistence type="predicted"/>